<evidence type="ECO:0000313" key="14">
    <source>
        <dbReference type="Proteomes" id="UP000554235"/>
    </source>
</evidence>
<feature type="region of interest" description="Disordered" evidence="9">
    <location>
        <begin position="1413"/>
        <end position="1455"/>
    </location>
</feature>
<feature type="compositionally biased region" description="Polar residues" evidence="9">
    <location>
        <begin position="1417"/>
        <end position="1455"/>
    </location>
</feature>
<evidence type="ECO:0000259" key="11">
    <source>
        <dbReference type="Pfam" id="PF00082"/>
    </source>
</evidence>
<gene>
    <name evidence="13" type="ORF">FALBO_6406</name>
</gene>
<dbReference type="Pfam" id="PF00082">
    <property type="entry name" value="Peptidase_S8"/>
    <property type="match status" value="1"/>
</dbReference>
<feature type="signal peptide" evidence="10">
    <location>
        <begin position="1"/>
        <end position="22"/>
    </location>
</feature>
<organism evidence="13 14">
    <name type="scientific">Fusarium albosuccineum</name>
    <dbReference type="NCBI Taxonomy" id="1237068"/>
    <lineage>
        <taxon>Eukaryota</taxon>
        <taxon>Fungi</taxon>
        <taxon>Dikarya</taxon>
        <taxon>Ascomycota</taxon>
        <taxon>Pezizomycotina</taxon>
        <taxon>Sordariomycetes</taxon>
        <taxon>Hypocreomycetidae</taxon>
        <taxon>Hypocreales</taxon>
        <taxon>Nectriaceae</taxon>
        <taxon>Fusarium</taxon>
        <taxon>Fusarium decemcellulare species complex</taxon>
    </lineage>
</organism>
<sequence>MGVLKSLFSLASVLLLSKGVLAVTLEESLGTPSPISVESTRYIVKFSHTGSAKFKRDDGSHDTSEFYSTLDDSGKDVTPSLTFDSEIFQGVSFDMKNASNDSLAEIEALPDVDKVWPAALYHTPVDGTASVVGSSSRLKYSAWSAHNDTNVAAMHEAGHFGEDVIIAIVDSGIDYTHPALGGGFGRGYRVESGYDFVGDDYVVGGEYVPDDDPMDCLGHGTHVAGIAASGDSYLPGVAPKARLRSYKVFGCGDGTYEDVIVAALLKAYEDGADVINASLGSNQGFPDTATALVATSIAAAGVFVAIAAGNSGATGPFYTRSGGNGRGSLAVGSVQAQDWVAYQVTATSSNGETRDIIFQPYLSDTLTQFKLNGSLTASPAPNVRNSTACEWMDDAATPSDSVLVIRKGDCGWQLQDSTLIGKATSVFYIQTEGGDWERIDRARYRDDQPNNAGLILYEDGDWLISQIENGNDVTFEFIQNNEAIAIPRSGFAGGRINDFSSWGPTLGARMKPEISAPGGSILSTWPVSSGSWATYSGTSMAGPYIAGVGALFFGSRGGRATLGPDAAKIAVERIISSGRPVKHNDGTDNLASVAKQAAGLVDAATVILSGTSVSPANLNLNDTVHFKATHEVVLTNANTEAVTYEVADESGITIHTKNNGDAWVATEPPYSSDVSEVAEVSFSFDTITLSAGESATLHIEFVEPETVSASYLPVYGGRVLLAGSNGDVVSVTYMGIKGSIYASDTWEMERGIPLLLSGYGGLMEEGHNYTWEDGSDYVAKDWQPSDWAYPPVAGKNNWVGSIRMRPSALDGSVVDFPLKNYPRVGGSFSATPQGYFANGSSIPSGEYRLLCRVIRTFGDFDNLDDWQYKLSPWFRISREVDDGESTSTTSAVATSTSSAATLDATTTSAAPVCTSGAPQPISLKAYVGDSEEGHEFYPYSGFLAVDLSDERSHFHWNLTDDGHLQTSSNNADVFAAVHTNTNSLVYMYTASRIAGSWSHLQCSVIDGILSCESGEKANFYICETYSALVRHGTSVLDGCTAITIKVEDLPDPCAATSATVNPSTTSNEASTATSAIPRCSGTSHPVQLEATLGDDENTYGLQTYSDFMAIDLSGGETDLEWNYVDNAYLQTTINGNTVYAAVHTNTNSLIYLYQSSRISPPFSYLDCVTNDDGTLSCVSGEKTELYVCDSDRRILRHGTTVLDNCTPVTFTIRRLCRTEDDGTASLTSSSVYSTSTTSAISSTTTTVSSTVTPTTVESQTISLTDATTTSLHTSSDSDHGQLSTDSTSFWDSLTSTSLITTSSEVSTASVSVSGSQPSESSLVSTTSDSNSAPTTSVSQITDLSSATLTVISSDTSTALSVSAGGSQPSESSDISTKSHTTAPSTSLSLIATLSSTTSMATLSVVTSTSQSVAASTNLESTASGDIPSASDSTSGTSLQTEAHSSSDYTFSQTDGAQTEDLTTSTIFSTGMVTITACPSGVENCPTSDRLTVTTTQVVAISTTVCPVSKATETFKSAPHGEGSASRPTISVIYTTRLVTVTQCPSGIPDCPASAKATSIQSYVVPVGAEINPTIQVAKDTSLTAWYSDFTESAKPIQPADSKIYVSTSTGQPYRAPPSASRRPESQPVEDKQLPESSKASVTDGTAKPSAPAFSSKTIERSVLSNTKALESSAHAAAAASTPTDTRAIVTSPPTVVSGSTRSFGFNLYSLLVLFAFAAFELVM</sequence>
<dbReference type="InterPro" id="IPR023828">
    <property type="entry name" value="Peptidase_S8_Ser-AS"/>
</dbReference>
<evidence type="ECO:0000256" key="3">
    <source>
        <dbReference type="ARBA" id="ARBA00022729"/>
    </source>
</evidence>
<dbReference type="PANTHER" id="PTHR43806:SF66">
    <property type="entry name" value="SERIN ENDOPEPTIDASE"/>
    <property type="match status" value="1"/>
</dbReference>
<feature type="compositionally biased region" description="Polar residues" evidence="9">
    <location>
        <begin position="1634"/>
        <end position="1643"/>
    </location>
</feature>
<keyword evidence="4 7" id="KW-0378">Hydrolase</keyword>
<name>A0A8H4PDE1_9HYPO</name>
<dbReference type="SUPFAM" id="SSF52743">
    <property type="entry name" value="Subtilisin-like"/>
    <property type="match status" value="1"/>
</dbReference>
<dbReference type="PROSITE" id="PS00137">
    <property type="entry name" value="SUBTILASE_HIS"/>
    <property type="match status" value="1"/>
</dbReference>
<evidence type="ECO:0000256" key="8">
    <source>
        <dbReference type="RuleBase" id="RU003355"/>
    </source>
</evidence>
<feature type="region of interest" description="Disordered" evidence="9">
    <location>
        <begin position="1359"/>
        <end position="1381"/>
    </location>
</feature>
<dbReference type="PANTHER" id="PTHR43806">
    <property type="entry name" value="PEPTIDASE S8"/>
    <property type="match status" value="1"/>
</dbReference>
<evidence type="ECO:0000256" key="4">
    <source>
        <dbReference type="ARBA" id="ARBA00022801"/>
    </source>
</evidence>
<comment type="similarity">
    <text evidence="1 7 8">Belongs to the peptidase S8 family.</text>
</comment>
<evidence type="ECO:0000256" key="5">
    <source>
        <dbReference type="ARBA" id="ARBA00022825"/>
    </source>
</evidence>
<evidence type="ECO:0000256" key="2">
    <source>
        <dbReference type="ARBA" id="ARBA00022670"/>
    </source>
</evidence>
<feature type="compositionally biased region" description="Low complexity" evidence="9">
    <location>
        <begin position="1305"/>
        <end position="1331"/>
    </location>
</feature>
<feature type="domain" description="C5a peptidase/Subtilisin-like protease SBT2-like Fn3-like" evidence="12">
    <location>
        <begin position="619"/>
        <end position="734"/>
    </location>
</feature>
<feature type="chain" id="PRO_5034503174" evidence="10">
    <location>
        <begin position="23"/>
        <end position="1723"/>
    </location>
</feature>
<feature type="active site" description="Charge relay system" evidence="6 7">
    <location>
        <position position="219"/>
    </location>
</feature>
<dbReference type="InterPro" id="IPR050131">
    <property type="entry name" value="Peptidase_S8_subtilisin-like"/>
</dbReference>
<feature type="region of interest" description="Disordered" evidence="9">
    <location>
        <begin position="1674"/>
        <end position="1693"/>
    </location>
</feature>
<proteinExistence type="inferred from homology"/>
<feature type="compositionally biased region" description="Basic and acidic residues" evidence="9">
    <location>
        <begin position="1621"/>
        <end position="1633"/>
    </location>
</feature>
<dbReference type="PRINTS" id="PR00723">
    <property type="entry name" value="SUBTILISIN"/>
</dbReference>
<reference evidence="13 14" key="1">
    <citation type="submission" date="2020-01" db="EMBL/GenBank/DDBJ databases">
        <title>Identification and distribution of gene clusters putatively required for synthesis of sphingolipid metabolism inhibitors in phylogenetically diverse species of the filamentous fungus Fusarium.</title>
        <authorList>
            <person name="Kim H.-S."/>
            <person name="Busman M."/>
            <person name="Brown D.W."/>
            <person name="Divon H."/>
            <person name="Uhlig S."/>
            <person name="Proctor R.H."/>
        </authorList>
    </citation>
    <scope>NUCLEOTIDE SEQUENCE [LARGE SCALE GENOMIC DNA]</scope>
    <source>
        <strain evidence="13 14">NRRL 20459</strain>
    </source>
</reference>
<feature type="region of interest" description="Disordered" evidence="9">
    <location>
        <begin position="1607"/>
        <end position="1654"/>
    </location>
</feature>
<evidence type="ECO:0000259" key="12">
    <source>
        <dbReference type="Pfam" id="PF06280"/>
    </source>
</evidence>
<dbReference type="Pfam" id="PF06280">
    <property type="entry name" value="fn3_5"/>
    <property type="match status" value="1"/>
</dbReference>
<dbReference type="PROSITE" id="PS00136">
    <property type="entry name" value="SUBTILASE_ASP"/>
    <property type="match status" value="1"/>
</dbReference>
<accession>A0A8H4PDE1</accession>
<evidence type="ECO:0000256" key="7">
    <source>
        <dbReference type="PROSITE-ProRule" id="PRU01240"/>
    </source>
</evidence>
<feature type="region of interest" description="Disordered" evidence="9">
    <location>
        <begin position="1305"/>
        <end position="1338"/>
    </location>
</feature>
<feature type="active site" description="Charge relay system" evidence="6 7">
    <location>
        <position position="170"/>
    </location>
</feature>
<evidence type="ECO:0000313" key="13">
    <source>
        <dbReference type="EMBL" id="KAF4466728.1"/>
    </source>
</evidence>
<evidence type="ECO:0000256" key="9">
    <source>
        <dbReference type="SAM" id="MobiDB-lite"/>
    </source>
</evidence>
<feature type="active site" description="Charge relay system" evidence="6 7">
    <location>
        <position position="539"/>
    </location>
</feature>
<dbReference type="InterPro" id="IPR000209">
    <property type="entry name" value="Peptidase_S8/S53_dom"/>
</dbReference>
<dbReference type="InterPro" id="IPR015500">
    <property type="entry name" value="Peptidase_S8_subtilisin-rel"/>
</dbReference>
<keyword evidence="3 10" id="KW-0732">Signal</keyword>
<feature type="domain" description="Peptidase S8/S53" evidence="11">
    <location>
        <begin position="161"/>
        <end position="551"/>
    </location>
</feature>
<dbReference type="GO" id="GO:0004252">
    <property type="term" value="F:serine-type endopeptidase activity"/>
    <property type="evidence" value="ECO:0007669"/>
    <property type="project" value="UniProtKB-UniRule"/>
</dbReference>
<dbReference type="GO" id="GO:0016020">
    <property type="term" value="C:membrane"/>
    <property type="evidence" value="ECO:0007669"/>
    <property type="project" value="InterPro"/>
</dbReference>
<feature type="compositionally biased region" description="Polar residues" evidence="9">
    <location>
        <begin position="1359"/>
        <end position="1379"/>
    </location>
</feature>
<dbReference type="Gene3D" id="3.40.50.200">
    <property type="entry name" value="Peptidase S8/S53 domain"/>
    <property type="match status" value="2"/>
</dbReference>
<dbReference type="InterPro" id="IPR034187">
    <property type="entry name" value="Peptidases_S8_5"/>
</dbReference>
<dbReference type="OrthoDB" id="10256524at2759"/>
<keyword evidence="5 7" id="KW-0720">Serine protease</keyword>
<dbReference type="InterPro" id="IPR036852">
    <property type="entry name" value="Peptidase_S8/S53_dom_sf"/>
</dbReference>
<keyword evidence="2 7" id="KW-0645">Protease</keyword>
<dbReference type="InterPro" id="IPR022398">
    <property type="entry name" value="Peptidase_S8_His-AS"/>
</dbReference>
<protein>
    <submittedName>
        <fullName evidence="13">Subtilisin-like serine protease pr1c</fullName>
    </submittedName>
</protein>
<keyword evidence="14" id="KW-1185">Reference proteome</keyword>
<dbReference type="Proteomes" id="UP000554235">
    <property type="component" value="Unassembled WGS sequence"/>
</dbReference>
<dbReference type="InterPro" id="IPR023827">
    <property type="entry name" value="Peptidase_S8_Asp-AS"/>
</dbReference>
<dbReference type="PROSITE" id="PS00138">
    <property type="entry name" value="SUBTILASE_SER"/>
    <property type="match status" value="1"/>
</dbReference>
<evidence type="ECO:0000256" key="10">
    <source>
        <dbReference type="SAM" id="SignalP"/>
    </source>
</evidence>
<comment type="caution">
    <text evidence="13">The sequence shown here is derived from an EMBL/GenBank/DDBJ whole genome shotgun (WGS) entry which is preliminary data.</text>
</comment>
<dbReference type="GO" id="GO:0006508">
    <property type="term" value="P:proteolysis"/>
    <property type="evidence" value="ECO:0007669"/>
    <property type="project" value="UniProtKB-KW"/>
</dbReference>
<evidence type="ECO:0000256" key="1">
    <source>
        <dbReference type="ARBA" id="ARBA00011073"/>
    </source>
</evidence>
<dbReference type="EMBL" id="JAADYS010000833">
    <property type="protein sequence ID" value="KAF4466728.1"/>
    <property type="molecule type" value="Genomic_DNA"/>
</dbReference>
<dbReference type="InterPro" id="IPR010435">
    <property type="entry name" value="C5a/SBT2-like_Fn3"/>
</dbReference>
<dbReference type="PROSITE" id="PS51892">
    <property type="entry name" value="SUBTILASE"/>
    <property type="match status" value="1"/>
</dbReference>
<dbReference type="CDD" id="cd07489">
    <property type="entry name" value="Peptidases_S8_5"/>
    <property type="match status" value="1"/>
</dbReference>
<evidence type="ECO:0000256" key="6">
    <source>
        <dbReference type="PIRSR" id="PIRSR615500-1"/>
    </source>
</evidence>